<dbReference type="Pfam" id="PF01551">
    <property type="entry name" value="Peptidase_M23"/>
    <property type="match status" value="1"/>
</dbReference>
<dbReference type="InterPro" id="IPR011055">
    <property type="entry name" value="Dup_hybrid_motif"/>
</dbReference>
<evidence type="ECO:0000259" key="1">
    <source>
        <dbReference type="Pfam" id="PF01551"/>
    </source>
</evidence>
<accession>A0A1C6RKQ5</accession>
<dbReference type="EMBL" id="FMHU01000001">
    <property type="protein sequence ID" value="SCL17761.1"/>
    <property type="molecule type" value="Genomic_DNA"/>
</dbReference>
<keyword evidence="3" id="KW-1185">Reference proteome</keyword>
<organism evidence="2 3">
    <name type="scientific">Micromonospora inyonensis</name>
    <dbReference type="NCBI Taxonomy" id="47866"/>
    <lineage>
        <taxon>Bacteria</taxon>
        <taxon>Bacillati</taxon>
        <taxon>Actinomycetota</taxon>
        <taxon>Actinomycetes</taxon>
        <taxon>Micromonosporales</taxon>
        <taxon>Micromonosporaceae</taxon>
        <taxon>Micromonospora</taxon>
    </lineage>
</organism>
<dbReference type="STRING" id="47866.GA0074694_2120"/>
<sequence length="657" mass="70054">MKLRSLVALVVALVAVFILCAGGLGGFLGGGSANAGCIPMAAPPAAPPSASPPTSPFAPPTVWPAIGDWDSDQVGNAAAIVTTGARLGVPGRGWVIAVATAMQESTLRNLAGGDRDSVGLFQQRPSQGWGTPTQLQDPAYASEKFYRELITIGGWQTKPLTEVAQAVQISAYPDAYAKWEGPATRLVTAIADAAGLHTDGLGSCGAIGPWTQPVLAPVGSGFRTSDRLGHDGVDLSAPRGTIIRAASTGTVRTVRCDAAYASAGAPWGCDRDGHPTFTRGCGWYVDIDHAGGLLTRYCHMDKPPMVAVGQQVAVGQPIGVVGSTGHSSGPHLHFEVHQNGDASANSAIDPVPFMTAQNAPLGKPPCRFSMNLALSHRSVTRRVTLRHVSETCSAWRGMLMFSSVDPAVMSIDVEDRLSSVEVWYRPAAGEDLVTAALGRVSLTELMAARPVREFRWYKGRTFYSGWYWSATTGGHVAYESRLELARILLADFDPDVCGIVAQPFQVRGRVGDRDRRHVPDLLLGHRDGRVTVVDVKPAHRVADPVVREVFAWTAELVGLRGWTFEVWSEIDPVRLANIRFLAGYRRPFTVDGGLCAPVLDMVDGQVTVGGVERLARSIAAPERIRPVLLHLLWSGQLGGDLSVPLGAGSLVWRTEQP</sequence>
<proteinExistence type="predicted"/>
<evidence type="ECO:0000313" key="3">
    <source>
        <dbReference type="Proteomes" id="UP000198906"/>
    </source>
</evidence>
<dbReference type="NCBIfam" id="NF033179">
    <property type="entry name" value="TnsA_like_Actin"/>
    <property type="match status" value="1"/>
</dbReference>
<reference evidence="3" key="1">
    <citation type="submission" date="2016-06" db="EMBL/GenBank/DDBJ databases">
        <authorList>
            <person name="Varghese N."/>
        </authorList>
    </citation>
    <scope>NUCLEOTIDE SEQUENCE [LARGE SCALE GENOMIC DNA]</scope>
    <source>
        <strain evidence="3">DSM 46123</strain>
    </source>
</reference>
<name>A0A1C6RKQ5_9ACTN</name>
<dbReference type="PANTHER" id="PTHR21666:SF270">
    <property type="entry name" value="MUREIN HYDROLASE ACTIVATOR ENVC"/>
    <property type="match status" value="1"/>
</dbReference>
<dbReference type="InterPro" id="IPR016047">
    <property type="entry name" value="M23ase_b-sheet_dom"/>
</dbReference>
<protein>
    <submittedName>
        <fullName evidence="2">Murein DD-endopeptidase MepM and murein hydrolase activator NlpD, contain LysM domain</fullName>
    </submittedName>
</protein>
<evidence type="ECO:0000313" key="2">
    <source>
        <dbReference type="EMBL" id="SCL17761.1"/>
    </source>
</evidence>
<dbReference type="PANTHER" id="PTHR21666">
    <property type="entry name" value="PEPTIDASE-RELATED"/>
    <property type="match status" value="1"/>
</dbReference>
<dbReference type="SUPFAM" id="SSF51261">
    <property type="entry name" value="Duplicated hybrid motif"/>
    <property type="match status" value="1"/>
</dbReference>
<dbReference type="InterPro" id="IPR048000">
    <property type="entry name" value="TnsA-like"/>
</dbReference>
<dbReference type="AlphaFoldDB" id="A0A1C6RKQ5"/>
<dbReference type="Gene3D" id="2.70.70.10">
    <property type="entry name" value="Glucose Permease (Domain IIA)"/>
    <property type="match status" value="1"/>
</dbReference>
<dbReference type="GO" id="GO:0004222">
    <property type="term" value="F:metalloendopeptidase activity"/>
    <property type="evidence" value="ECO:0007669"/>
    <property type="project" value="TreeGrafter"/>
</dbReference>
<gene>
    <name evidence="2" type="ORF">GA0074694_2120</name>
</gene>
<keyword evidence="2" id="KW-0378">Hydrolase</keyword>
<dbReference type="Proteomes" id="UP000198906">
    <property type="component" value="Unassembled WGS sequence"/>
</dbReference>
<dbReference type="CDD" id="cd12797">
    <property type="entry name" value="M23_peptidase"/>
    <property type="match status" value="1"/>
</dbReference>
<feature type="domain" description="M23ase beta-sheet core" evidence="1">
    <location>
        <begin position="230"/>
        <end position="342"/>
    </location>
</feature>
<dbReference type="InterPro" id="IPR050570">
    <property type="entry name" value="Cell_wall_metabolism_enzyme"/>
</dbReference>